<evidence type="ECO:0000313" key="2">
    <source>
        <dbReference type="EMBL" id="CAK7923256.1"/>
    </source>
</evidence>
<gene>
    <name evidence="2" type="ORF">PM001_LOCUS8406</name>
</gene>
<feature type="compositionally biased region" description="Basic and acidic residues" evidence="1">
    <location>
        <begin position="48"/>
        <end position="59"/>
    </location>
</feature>
<comment type="caution">
    <text evidence="2">The sequence shown here is derived from an EMBL/GenBank/DDBJ whole genome shotgun (WGS) entry which is preliminary data.</text>
</comment>
<accession>A0AAV1TLK2</accession>
<dbReference type="Proteomes" id="UP001162060">
    <property type="component" value="Unassembled WGS sequence"/>
</dbReference>
<evidence type="ECO:0000313" key="3">
    <source>
        <dbReference type="Proteomes" id="UP001162060"/>
    </source>
</evidence>
<proteinExistence type="predicted"/>
<organism evidence="2 3">
    <name type="scientific">Peronospora matthiolae</name>
    <dbReference type="NCBI Taxonomy" id="2874970"/>
    <lineage>
        <taxon>Eukaryota</taxon>
        <taxon>Sar</taxon>
        <taxon>Stramenopiles</taxon>
        <taxon>Oomycota</taxon>
        <taxon>Peronosporomycetes</taxon>
        <taxon>Peronosporales</taxon>
        <taxon>Peronosporaceae</taxon>
        <taxon>Peronospora</taxon>
    </lineage>
</organism>
<sequence>MRLCAVNAVRKTPEHSGEENMVAEEAMTPKDNHETTDPLQVQSNCHPDGIKFDDREVYG</sequence>
<name>A0AAV1TLK2_9STRA</name>
<dbReference type="AlphaFoldDB" id="A0AAV1TLK2"/>
<protein>
    <submittedName>
        <fullName evidence="2">Uncharacterized protein</fullName>
    </submittedName>
</protein>
<feature type="compositionally biased region" description="Basic and acidic residues" evidence="1">
    <location>
        <begin position="27"/>
        <end position="36"/>
    </location>
</feature>
<dbReference type="EMBL" id="CAKLBY020000068">
    <property type="protein sequence ID" value="CAK7923256.1"/>
    <property type="molecule type" value="Genomic_DNA"/>
</dbReference>
<reference evidence="2" key="1">
    <citation type="submission" date="2024-01" db="EMBL/GenBank/DDBJ databases">
        <authorList>
            <person name="Webb A."/>
        </authorList>
    </citation>
    <scope>NUCLEOTIDE SEQUENCE</scope>
    <source>
        <strain evidence="2">Pm1</strain>
    </source>
</reference>
<feature type="region of interest" description="Disordered" evidence="1">
    <location>
        <begin position="1"/>
        <end position="59"/>
    </location>
</feature>
<evidence type="ECO:0000256" key="1">
    <source>
        <dbReference type="SAM" id="MobiDB-lite"/>
    </source>
</evidence>